<keyword evidence="6 9" id="KW-1133">Transmembrane helix</keyword>
<accession>A0A3P7QKK2</accession>
<feature type="transmembrane region" description="Helical" evidence="9">
    <location>
        <begin position="124"/>
        <end position="143"/>
    </location>
</feature>
<dbReference type="GO" id="GO:0008374">
    <property type="term" value="F:O-acyltransferase activity"/>
    <property type="evidence" value="ECO:0007669"/>
    <property type="project" value="InterPro"/>
</dbReference>
<keyword evidence="4 9" id="KW-0812">Transmembrane</keyword>
<comment type="subcellular location">
    <subcellularLocation>
        <location evidence="1">Endoplasmic reticulum membrane</location>
        <topology evidence="1">Multi-pass membrane protein</topology>
    </subcellularLocation>
</comment>
<dbReference type="EMBL" id="UYRU01080878">
    <property type="protein sequence ID" value="VDN31456.1"/>
    <property type="molecule type" value="Genomic_DNA"/>
</dbReference>
<protein>
    <submittedName>
        <fullName evidence="10">Uncharacterized protein</fullName>
    </submittedName>
</protein>
<keyword evidence="8" id="KW-0012">Acyltransferase</keyword>
<feature type="transmembrane region" description="Helical" evidence="9">
    <location>
        <begin position="163"/>
        <end position="185"/>
    </location>
</feature>
<dbReference type="InterPro" id="IPR014371">
    <property type="entry name" value="Oat_ACAT_DAG_ARE"/>
</dbReference>
<keyword evidence="5" id="KW-0256">Endoplasmic reticulum</keyword>
<keyword evidence="3" id="KW-0808">Transferase</keyword>
<comment type="similarity">
    <text evidence="2">Belongs to the membrane-bound acyltransferase family. Sterol o-acyltransferase subfamily.</text>
</comment>
<dbReference type="PANTHER" id="PTHR10408">
    <property type="entry name" value="STEROL O-ACYLTRANSFERASE"/>
    <property type="match status" value="1"/>
</dbReference>
<evidence type="ECO:0000256" key="7">
    <source>
        <dbReference type="ARBA" id="ARBA00023136"/>
    </source>
</evidence>
<evidence type="ECO:0000256" key="8">
    <source>
        <dbReference type="ARBA" id="ARBA00023315"/>
    </source>
</evidence>
<organism evidence="10 11">
    <name type="scientific">Dibothriocephalus latus</name>
    <name type="common">Fish tapeworm</name>
    <name type="synonym">Diphyllobothrium latum</name>
    <dbReference type="NCBI Taxonomy" id="60516"/>
    <lineage>
        <taxon>Eukaryota</taxon>
        <taxon>Metazoa</taxon>
        <taxon>Spiralia</taxon>
        <taxon>Lophotrochozoa</taxon>
        <taxon>Platyhelminthes</taxon>
        <taxon>Cestoda</taxon>
        <taxon>Eucestoda</taxon>
        <taxon>Diphyllobothriidea</taxon>
        <taxon>Diphyllobothriidae</taxon>
        <taxon>Dibothriocephalus</taxon>
    </lineage>
</organism>
<feature type="transmembrane region" description="Helical" evidence="9">
    <location>
        <begin position="258"/>
        <end position="277"/>
    </location>
</feature>
<dbReference type="Proteomes" id="UP000281553">
    <property type="component" value="Unassembled WGS sequence"/>
</dbReference>
<evidence type="ECO:0000256" key="3">
    <source>
        <dbReference type="ARBA" id="ARBA00022679"/>
    </source>
</evidence>
<keyword evidence="11" id="KW-1185">Reference proteome</keyword>
<evidence type="ECO:0000256" key="1">
    <source>
        <dbReference type="ARBA" id="ARBA00004477"/>
    </source>
</evidence>
<dbReference type="GO" id="GO:0008203">
    <property type="term" value="P:cholesterol metabolic process"/>
    <property type="evidence" value="ECO:0007669"/>
    <property type="project" value="TreeGrafter"/>
</dbReference>
<evidence type="ECO:0000313" key="10">
    <source>
        <dbReference type="EMBL" id="VDN31456.1"/>
    </source>
</evidence>
<dbReference type="AlphaFoldDB" id="A0A3P7QKK2"/>
<dbReference type="Pfam" id="PF03062">
    <property type="entry name" value="MBOAT"/>
    <property type="match status" value="1"/>
</dbReference>
<dbReference type="InterPro" id="IPR004299">
    <property type="entry name" value="MBOAT_fam"/>
</dbReference>
<proteinExistence type="inferred from homology"/>
<reference evidence="10 11" key="1">
    <citation type="submission" date="2018-11" db="EMBL/GenBank/DDBJ databases">
        <authorList>
            <consortium name="Pathogen Informatics"/>
        </authorList>
    </citation>
    <scope>NUCLEOTIDE SEQUENCE [LARGE SCALE GENOMIC DNA]</scope>
</reference>
<dbReference type="GO" id="GO:0005789">
    <property type="term" value="C:endoplasmic reticulum membrane"/>
    <property type="evidence" value="ECO:0007669"/>
    <property type="project" value="UniProtKB-SubCell"/>
</dbReference>
<evidence type="ECO:0000313" key="11">
    <source>
        <dbReference type="Proteomes" id="UP000281553"/>
    </source>
</evidence>
<gene>
    <name evidence="10" type="ORF">DILT_LOCUS15754</name>
</gene>
<name>A0A3P7QKK2_DIBLA</name>
<sequence>MPVIFVFKRDLAPATSLIVILEQTRMLMKSHAFIRTNAVNAFIPPDVAKLEVSPGSFKRPCERFPSVAIGDGPPTLDTELSMSNTYPLPSFSTYLYFLFAPTLIFSNTYPRTPYVRWRIVAENFLQVGLCVIYNYYIFARFCFSHFANFGRSNHFTFSPRELVISSFGCMLPGAMVLLITFYAFLHCWLNAFAEMLRFGDRLFYKDWWNSFTFSAYYRGWNYILIVVFRFFYPVLFVMFGIAGFGIAHLKARSRFWNIGIWVGLFMGMGIIMCLYSMEWYARLNCPPTPGGRLRDMLLPRSWFCRRW</sequence>
<keyword evidence="7 9" id="KW-0472">Membrane</keyword>
<feature type="transmembrane region" description="Helical" evidence="9">
    <location>
        <begin position="86"/>
        <end position="104"/>
    </location>
</feature>
<dbReference type="PANTHER" id="PTHR10408:SF8">
    <property type="entry name" value="O-ACYLTRANSFERASE"/>
    <property type="match status" value="1"/>
</dbReference>
<dbReference type="PIRSF" id="PIRSF000439">
    <property type="entry name" value="Oat_ACAT_DAG_ARE"/>
    <property type="match status" value="1"/>
</dbReference>
<evidence type="ECO:0000256" key="6">
    <source>
        <dbReference type="ARBA" id="ARBA00022989"/>
    </source>
</evidence>
<feature type="transmembrane region" description="Helical" evidence="9">
    <location>
        <begin position="222"/>
        <end position="246"/>
    </location>
</feature>
<evidence type="ECO:0000256" key="5">
    <source>
        <dbReference type="ARBA" id="ARBA00022824"/>
    </source>
</evidence>
<dbReference type="OrthoDB" id="10039049at2759"/>
<evidence type="ECO:0000256" key="9">
    <source>
        <dbReference type="SAM" id="Phobius"/>
    </source>
</evidence>
<evidence type="ECO:0000256" key="2">
    <source>
        <dbReference type="ARBA" id="ARBA00009010"/>
    </source>
</evidence>
<evidence type="ECO:0000256" key="4">
    <source>
        <dbReference type="ARBA" id="ARBA00022692"/>
    </source>
</evidence>